<dbReference type="Pfam" id="PF13385">
    <property type="entry name" value="Laminin_G_3"/>
    <property type="match status" value="1"/>
</dbReference>
<sequence>MVRRRQALAALALVGLLMTGGVTTANASPDDGPVAPVVAAAAQDDPMVLESGPQTRTALRSGAPSSTAGFGFTRDRFVGRCTGEGGRGCPARAVQRVAYDFGDLGDPAALADGTLVRATLSLPVGRDQRCGVADVQVYTVPAVTATTTWGSSAARWRATGADLSDAGCGGDRRVEVDVTEAVDRALGQGWPLAFGLAAADEDCHRCGRAAFGPDATLTVEVRATDVVVPVGTWHPETPCLVGDDRPAVRSATATLAAELSNEREPFPTGMSAVFAVRDLATGAELWRSTPTARLASGSTHTVRVPAGTLVDGGTYGWTAQAVRPDGALTAAVGCELSVDLRAPGETVVTAVDGYPAVYLEDQVAGGVSVTGGFRFEVPDTDDVAYVRYSFYGDALLERAAPGEIVEFTPTSTGPTVLYAQAVDGAGNVGPRLTYRFVVAVPVPSGGSWWFDELSGTTAASALPGGHVLALSGEDLWSQGVFGTPDDGALTFDAAGDVAATDGSVVDPTGNLTVAAFVRPDADGSTASVVAQGEDGRTGFTLGTVADGSCTSSTGTCWAFSVGTGDGSTAVTAVSDVAPTPGAWTFVTGMRNVVTGDVEVWTCPLEGFGDVTLTGRADATPLTGAPAGHLTIGGGAWQGAVDGVRVLDSVQDVSKLRRWCTGAR</sequence>
<reference evidence="2 3" key="1">
    <citation type="submission" date="2022-02" db="EMBL/GenBank/DDBJ databases">
        <title>The car tank lid bacteriome: a reservoir of bacteria with potential in bioremediation of fuel.</title>
        <authorList>
            <person name="Vidal-Verdu A."/>
            <person name="Gomez-Martinez D."/>
            <person name="Latorre-Perez A."/>
            <person name="Pereto J."/>
            <person name="Porcar M."/>
        </authorList>
    </citation>
    <scope>NUCLEOTIDE SEQUENCE [LARGE SCALE GENOMIC DNA]</scope>
    <source>
        <strain evidence="2 3">4D.3</strain>
    </source>
</reference>
<keyword evidence="1" id="KW-0732">Signal</keyword>
<feature type="signal peptide" evidence="1">
    <location>
        <begin position="1"/>
        <end position="27"/>
    </location>
</feature>
<comment type="caution">
    <text evidence="2">The sequence shown here is derived from an EMBL/GenBank/DDBJ whole genome shotgun (WGS) entry which is preliminary data.</text>
</comment>
<dbReference type="SUPFAM" id="SSF49899">
    <property type="entry name" value="Concanavalin A-like lectins/glucanases"/>
    <property type="match status" value="1"/>
</dbReference>
<name>A0ABT0J703_9MICO</name>
<accession>A0ABT0J703</accession>
<organism evidence="2 3">
    <name type="scientific">Isoptericola peretonis</name>
    <dbReference type="NCBI Taxonomy" id="2918523"/>
    <lineage>
        <taxon>Bacteria</taxon>
        <taxon>Bacillati</taxon>
        <taxon>Actinomycetota</taxon>
        <taxon>Actinomycetes</taxon>
        <taxon>Micrococcales</taxon>
        <taxon>Promicromonosporaceae</taxon>
        <taxon>Isoptericola</taxon>
    </lineage>
</organism>
<evidence type="ECO:0000313" key="2">
    <source>
        <dbReference type="EMBL" id="MCK9795261.1"/>
    </source>
</evidence>
<dbReference type="Gene3D" id="2.60.120.200">
    <property type="match status" value="1"/>
</dbReference>
<gene>
    <name evidence="2" type="ORF">M1843_16035</name>
</gene>
<keyword evidence="3" id="KW-1185">Reference proteome</keyword>
<evidence type="ECO:0000313" key="3">
    <source>
        <dbReference type="Proteomes" id="UP001651050"/>
    </source>
</evidence>
<protein>
    <submittedName>
        <fullName evidence="2">LamG domain-containing protein</fullName>
    </submittedName>
</protein>
<dbReference type="InterPro" id="IPR013320">
    <property type="entry name" value="ConA-like_dom_sf"/>
</dbReference>
<evidence type="ECO:0000256" key="1">
    <source>
        <dbReference type="SAM" id="SignalP"/>
    </source>
</evidence>
<dbReference type="RefSeq" id="WP_416345112.1">
    <property type="nucleotide sequence ID" value="NZ_JALQCY010000005.1"/>
</dbReference>
<dbReference type="Proteomes" id="UP001651050">
    <property type="component" value="Unassembled WGS sequence"/>
</dbReference>
<dbReference type="EMBL" id="JALQCY010000005">
    <property type="protein sequence ID" value="MCK9795261.1"/>
    <property type="molecule type" value="Genomic_DNA"/>
</dbReference>
<proteinExistence type="predicted"/>
<feature type="chain" id="PRO_5046269986" evidence="1">
    <location>
        <begin position="28"/>
        <end position="663"/>
    </location>
</feature>